<sequence>MDMETNRAMEVVGIGVPYYDMVINVSKMPGLDGAAGANEAFYQGGGKVATAMAAAARLGRRAGIIAKVGENHRGRFVIEDFRYNGVDTSAVIVDAPGTSSPFCLSLSEEEHKTRIFIGKEGTAGELQPEEIDYSYLGKAKYLHLENGRPASEAAARFAKEHGIVTVMDADNYQEGIVKLLPLLDVFIASEFFYRDMFGELDYEAGCRRLMTAGPSTVIVTLGSRGSVGLTEQDGFFKTESFQVPVRDTTGAGDVFHGAYIVGLLEGMNAPECARFASAVSAIKCTCFGGRTGIPDRKTVAEFLETGVIDDTQAQERLAYYRNNL</sequence>
<dbReference type="EMBL" id="MCGH01000002">
    <property type="protein sequence ID" value="ODM06728.1"/>
    <property type="molecule type" value="Genomic_DNA"/>
</dbReference>
<proteinExistence type="inferred from homology"/>
<name>A0A1E3ADB3_9FIRM</name>
<dbReference type="InterPro" id="IPR011611">
    <property type="entry name" value="PfkB_dom"/>
</dbReference>
<dbReference type="SUPFAM" id="SSF53613">
    <property type="entry name" value="Ribokinase-like"/>
    <property type="match status" value="1"/>
</dbReference>
<dbReference type="Gene3D" id="3.40.1190.20">
    <property type="match status" value="1"/>
</dbReference>
<comment type="caution">
    <text evidence="6">The sequence shown here is derived from an EMBL/GenBank/DDBJ whole genome shotgun (WGS) entry which is preliminary data.</text>
</comment>
<evidence type="ECO:0000313" key="7">
    <source>
        <dbReference type="Proteomes" id="UP000094067"/>
    </source>
</evidence>
<evidence type="ECO:0000259" key="5">
    <source>
        <dbReference type="Pfam" id="PF00294"/>
    </source>
</evidence>
<evidence type="ECO:0000256" key="4">
    <source>
        <dbReference type="RuleBase" id="RU003704"/>
    </source>
</evidence>
<dbReference type="EC" id="2.7.1.-" evidence="6"/>
<reference evidence="6 7" key="1">
    <citation type="submission" date="2016-07" db="EMBL/GenBank/DDBJ databases">
        <title>Characterization of isolates of Eisenbergiella tayi derived from blood cultures, using whole genome sequencing.</title>
        <authorList>
            <person name="Burdz T."/>
            <person name="Wiebe D."/>
            <person name="Huynh C."/>
            <person name="Bernard K."/>
        </authorList>
    </citation>
    <scope>NUCLEOTIDE SEQUENCE [LARGE SCALE GENOMIC DNA]</scope>
    <source>
        <strain evidence="6 7">NML 110608</strain>
    </source>
</reference>
<dbReference type="PRINTS" id="PR00990">
    <property type="entry name" value="RIBOKINASE"/>
</dbReference>
<gene>
    <name evidence="6" type="primary">ydjH</name>
    <name evidence="6" type="ORF">BEI61_02618</name>
</gene>
<dbReference type="RefSeq" id="WP_081331184.1">
    <property type="nucleotide sequence ID" value="NZ_DAWDRA010000497.1"/>
</dbReference>
<protein>
    <submittedName>
        <fullName evidence="6">Putative sugar kinase YdjH</fullName>
        <ecNumber evidence="6">2.7.1.-</ecNumber>
    </submittedName>
</protein>
<feature type="domain" description="Carbohydrate kinase PfkB" evidence="5">
    <location>
        <begin position="36"/>
        <end position="295"/>
    </location>
</feature>
<dbReference type="Pfam" id="PF00294">
    <property type="entry name" value="PfkB"/>
    <property type="match status" value="1"/>
</dbReference>
<keyword evidence="3 4" id="KW-0418">Kinase</keyword>
<dbReference type="InterPro" id="IPR029056">
    <property type="entry name" value="Ribokinase-like"/>
</dbReference>
<comment type="similarity">
    <text evidence="1 4">Belongs to the carbohydrate kinase PfkB family.</text>
</comment>
<dbReference type="InterPro" id="IPR002139">
    <property type="entry name" value="Ribo/fructo_kinase"/>
</dbReference>
<dbReference type="InterPro" id="IPR052562">
    <property type="entry name" value="Ketohexokinase-related"/>
</dbReference>
<organism evidence="6 7">
    <name type="scientific">Eisenbergiella tayi</name>
    <dbReference type="NCBI Taxonomy" id="1432052"/>
    <lineage>
        <taxon>Bacteria</taxon>
        <taxon>Bacillati</taxon>
        <taxon>Bacillota</taxon>
        <taxon>Clostridia</taxon>
        <taxon>Lachnospirales</taxon>
        <taxon>Lachnospiraceae</taxon>
        <taxon>Eisenbergiella</taxon>
    </lineage>
</organism>
<dbReference type="Proteomes" id="UP000094067">
    <property type="component" value="Unassembled WGS sequence"/>
</dbReference>
<evidence type="ECO:0000313" key="6">
    <source>
        <dbReference type="EMBL" id="ODM06728.1"/>
    </source>
</evidence>
<dbReference type="InterPro" id="IPR002173">
    <property type="entry name" value="Carboh/pur_kinase_PfkB_CS"/>
</dbReference>
<evidence type="ECO:0000256" key="3">
    <source>
        <dbReference type="ARBA" id="ARBA00022777"/>
    </source>
</evidence>
<accession>A0A1E3ADB3</accession>
<dbReference type="AlphaFoldDB" id="A0A1E3ADB3"/>
<dbReference type="GO" id="GO:0016301">
    <property type="term" value="F:kinase activity"/>
    <property type="evidence" value="ECO:0007669"/>
    <property type="project" value="UniProtKB-KW"/>
</dbReference>
<dbReference type="PANTHER" id="PTHR42774:SF3">
    <property type="entry name" value="KETOHEXOKINASE"/>
    <property type="match status" value="1"/>
</dbReference>
<keyword evidence="2 4" id="KW-0808">Transferase</keyword>
<evidence type="ECO:0000256" key="2">
    <source>
        <dbReference type="ARBA" id="ARBA00022679"/>
    </source>
</evidence>
<dbReference type="PANTHER" id="PTHR42774">
    <property type="entry name" value="PHOSPHOTRANSFERASE SYSTEM TRANSPORT PROTEIN"/>
    <property type="match status" value="1"/>
</dbReference>
<dbReference type="PROSITE" id="PS00584">
    <property type="entry name" value="PFKB_KINASES_2"/>
    <property type="match status" value="1"/>
</dbReference>
<evidence type="ECO:0000256" key="1">
    <source>
        <dbReference type="ARBA" id="ARBA00010688"/>
    </source>
</evidence>
<dbReference type="OrthoDB" id="9813569at2"/>